<feature type="region of interest" description="Disordered" evidence="1">
    <location>
        <begin position="1"/>
        <end position="33"/>
    </location>
</feature>
<keyword evidence="4" id="KW-1185">Reference proteome</keyword>
<comment type="caution">
    <text evidence="3">The sequence shown here is derived from an EMBL/GenBank/DDBJ whole genome shotgun (WGS) entry which is preliminary data.</text>
</comment>
<keyword evidence="2" id="KW-0812">Transmembrane</keyword>
<name>A0A9X4LZF1_9ACTN</name>
<sequence length="211" mass="21703">MSPHQNTEPDADGDKSTDARPSGAASSAADTTPRRHPALIATAVALPVALLVGIIVAAVMTGRTTTREPVALGAVPAPQAESAECTEMLEAMPDSLDDYQRAELVKPAPAGALAWNKADGGQAITLRCGLDRPAEFVQGSALQVVDDVQWLQVSGKDQGLDASTWYVVDRGVYAALTLPDGTGPTPIQAVSDAIAKALPAKPIDPAPAPHS</sequence>
<evidence type="ECO:0000313" key="3">
    <source>
        <dbReference type="EMBL" id="MDG3014042.1"/>
    </source>
</evidence>
<dbReference type="RefSeq" id="WP_277833013.1">
    <property type="nucleotide sequence ID" value="NZ_JAAIVF010000003.1"/>
</dbReference>
<dbReference type="EMBL" id="JANRHA010000002">
    <property type="protein sequence ID" value="MDG3014042.1"/>
    <property type="molecule type" value="Genomic_DNA"/>
</dbReference>
<dbReference type="AlphaFoldDB" id="A0A9X4LZF1"/>
<evidence type="ECO:0000313" key="4">
    <source>
        <dbReference type="Proteomes" id="UP001152755"/>
    </source>
</evidence>
<evidence type="ECO:0000256" key="2">
    <source>
        <dbReference type="SAM" id="Phobius"/>
    </source>
</evidence>
<reference evidence="3" key="1">
    <citation type="submission" date="2022-08" db="EMBL/GenBank/DDBJ databases">
        <title>Genome analysis of Corynebacteriales strain.</title>
        <authorList>
            <person name="Lee S.D."/>
        </authorList>
    </citation>
    <scope>NUCLEOTIDE SEQUENCE</scope>
    <source>
        <strain evidence="3">D3-21</strain>
    </source>
</reference>
<feature type="transmembrane region" description="Helical" evidence="2">
    <location>
        <begin position="38"/>
        <end position="59"/>
    </location>
</feature>
<gene>
    <name evidence="3" type="ORF">NVS88_05650</name>
</gene>
<dbReference type="Pfam" id="PF12028">
    <property type="entry name" value="DUF3515"/>
    <property type="match status" value="1"/>
</dbReference>
<dbReference type="Proteomes" id="UP001152755">
    <property type="component" value="Unassembled WGS sequence"/>
</dbReference>
<keyword evidence="2" id="KW-0472">Membrane</keyword>
<protein>
    <submittedName>
        <fullName evidence="3">DUF3515 domain-containing protein</fullName>
    </submittedName>
</protein>
<keyword evidence="2" id="KW-1133">Transmembrane helix</keyword>
<proteinExistence type="predicted"/>
<dbReference type="InterPro" id="IPR021903">
    <property type="entry name" value="DUF3515"/>
</dbReference>
<evidence type="ECO:0000256" key="1">
    <source>
        <dbReference type="SAM" id="MobiDB-lite"/>
    </source>
</evidence>
<accession>A0A9X4LZF1</accession>
<organism evidence="3 4">
    <name type="scientific">Speluncibacter jeojiensis</name>
    <dbReference type="NCBI Taxonomy" id="2710754"/>
    <lineage>
        <taxon>Bacteria</taxon>
        <taxon>Bacillati</taxon>
        <taxon>Actinomycetota</taxon>
        <taxon>Actinomycetes</taxon>
        <taxon>Mycobacteriales</taxon>
        <taxon>Speluncibacteraceae</taxon>
        <taxon>Speluncibacter</taxon>
    </lineage>
</organism>